<keyword evidence="1" id="KW-0732">Signal</keyword>
<feature type="signal peptide" evidence="1">
    <location>
        <begin position="1"/>
        <end position="22"/>
    </location>
</feature>
<sequence length="110" mass="11579">MVTLQDILRVSLFAVLLLNAHGLPVKVHNPNTRAAVAPRGVQLPLTKAGTVSGSLSSMPEVGYSASYGSSVPVQAGYYQPAAFMPVYDASSQQTEAAQSSLPEAKWENCS</sequence>
<evidence type="ECO:0000313" key="2">
    <source>
        <dbReference type="EMBL" id="MED6235535.1"/>
    </source>
</evidence>
<organism evidence="2 3">
    <name type="scientific">Ataeniobius toweri</name>
    <dbReference type="NCBI Taxonomy" id="208326"/>
    <lineage>
        <taxon>Eukaryota</taxon>
        <taxon>Metazoa</taxon>
        <taxon>Chordata</taxon>
        <taxon>Craniata</taxon>
        <taxon>Vertebrata</taxon>
        <taxon>Euteleostomi</taxon>
        <taxon>Actinopterygii</taxon>
        <taxon>Neopterygii</taxon>
        <taxon>Teleostei</taxon>
        <taxon>Neoteleostei</taxon>
        <taxon>Acanthomorphata</taxon>
        <taxon>Ovalentaria</taxon>
        <taxon>Atherinomorphae</taxon>
        <taxon>Cyprinodontiformes</taxon>
        <taxon>Goodeidae</taxon>
        <taxon>Ataeniobius</taxon>
    </lineage>
</organism>
<comment type="caution">
    <text evidence="2">The sequence shown here is derived from an EMBL/GenBank/DDBJ whole genome shotgun (WGS) entry which is preliminary data.</text>
</comment>
<protein>
    <submittedName>
        <fullName evidence="2">Uncharacterized protein</fullName>
    </submittedName>
</protein>
<dbReference type="EMBL" id="JAHUTI010010554">
    <property type="protein sequence ID" value="MED6235535.1"/>
    <property type="molecule type" value="Genomic_DNA"/>
</dbReference>
<evidence type="ECO:0000313" key="3">
    <source>
        <dbReference type="Proteomes" id="UP001345963"/>
    </source>
</evidence>
<evidence type="ECO:0000256" key="1">
    <source>
        <dbReference type="SAM" id="SignalP"/>
    </source>
</evidence>
<keyword evidence="3" id="KW-1185">Reference proteome</keyword>
<feature type="chain" id="PRO_5045412441" evidence="1">
    <location>
        <begin position="23"/>
        <end position="110"/>
    </location>
</feature>
<dbReference type="Proteomes" id="UP001345963">
    <property type="component" value="Unassembled WGS sequence"/>
</dbReference>
<accession>A0ABU7ACE8</accession>
<name>A0ABU7ACE8_9TELE</name>
<proteinExistence type="predicted"/>
<gene>
    <name evidence="2" type="ORF">ATANTOWER_028525</name>
</gene>
<reference evidence="2 3" key="1">
    <citation type="submission" date="2021-07" db="EMBL/GenBank/DDBJ databases">
        <authorList>
            <person name="Palmer J.M."/>
        </authorList>
    </citation>
    <scope>NUCLEOTIDE SEQUENCE [LARGE SCALE GENOMIC DNA]</scope>
    <source>
        <strain evidence="2 3">AT_MEX2019</strain>
        <tissue evidence="2">Muscle</tissue>
    </source>
</reference>